<proteinExistence type="predicted"/>
<feature type="transmembrane region" description="Helical" evidence="1">
    <location>
        <begin position="55"/>
        <end position="73"/>
    </location>
</feature>
<keyword evidence="1" id="KW-0472">Membrane</keyword>
<name>A0A1F6BT44_9BACT</name>
<dbReference type="Proteomes" id="UP000179014">
    <property type="component" value="Unassembled WGS sequence"/>
</dbReference>
<protein>
    <submittedName>
        <fullName evidence="2">Uncharacterized protein</fullName>
    </submittedName>
</protein>
<feature type="transmembrane region" description="Helical" evidence="1">
    <location>
        <begin position="114"/>
        <end position="132"/>
    </location>
</feature>
<reference evidence="2 3" key="1">
    <citation type="journal article" date="2016" name="Nat. Commun.">
        <title>Thousands of microbial genomes shed light on interconnected biogeochemical processes in an aquifer system.</title>
        <authorList>
            <person name="Anantharaman K."/>
            <person name="Brown C.T."/>
            <person name="Hug L.A."/>
            <person name="Sharon I."/>
            <person name="Castelle C.J."/>
            <person name="Probst A.J."/>
            <person name="Thomas B.C."/>
            <person name="Singh A."/>
            <person name="Wilkins M.J."/>
            <person name="Karaoz U."/>
            <person name="Brodie E.L."/>
            <person name="Williams K.H."/>
            <person name="Hubbard S.S."/>
            <person name="Banfield J.F."/>
        </authorList>
    </citation>
    <scope>NUCLEOTIDE SEQUENCE [LARGE SCALE GENOMIC DNA]</scope>
</reference>
<gene>
    <name evidence="2" type="ORF">A2118_01055</name>
</gene>
<dbReference type="EMBL" id="MFKN01000036">
    <property type="protein sequence ID" value="OGG39922.1"/>
    <property type="molecule type" value="Genomic_DNA"/>
</dbReference>
<dbReference type="AlphaFoldDB" id="A0A1F6BT44"/>
<keyword evidence="1" id="KW-0812">Transmembrane</keyword>
<sequence>MDSEGDAEGGGDNTIISVPPRREIPHYHGDEVRVIFVVGAVLLIVAKSTGADIPLSTFATVASAVILVVAAGITNPAQFWIHWVNAFLAVYSTILFGVTAINHYRAGISLTDPSFVYVEAFAILSLLALYFTTRTVRGLHMRPNYSREI</sequence>
<evidence type="ECO:0000313" key="3">
    <source>
        <dbReference type="Proteomes" id="UP000179014"/>
    </source>
</evidence>
<dbReference type="STRING" id="1798474.A2118_01055"/>
<evidence type="ECO:0000256" key="1">
    <source>
        <dbReference type="SAM" id="Phobius"/>
    </source>
</evidence>
<organism evidence="2 3">
    <name type="scientific">Candidatus Kaiserbacteria bacterium GWA2_50_9</name>
    <dbReference type="NCBI Taxonomy" id="1798474"/>
    <lineage>
        <taxon>Bacteria</taxon>
        <taxon>Candidatus Kaiseribacteriota</taxon>
    </lineage>
</organism>
<accession>A0A1F6BT44</accession>
<comment type="caution">
    <text evidence="2">The sequence shown here is derived from an EMBL/GenBank/DDBJ whole genome shotgun (WGS) entry which is preliminary data.</text>
</comment>
<feature type="transmembrane region" description="Helical" evidence="1">
    <location>
        <begin position="80"/>
        <end position="102"/>
    </location>
</feature>
<keyword evidence="1" id="KW-1133">Transmembrane helix</keyword>
<evidence type="ECO:0000313" key="2">
    <source>
        <dbReference type="EMBL" id="OGG39922.1"/>
    </source>
</evidence>